<accession>A0AAE1AV70</accession>
<feature type="region of interest" description="Disordered" evidence="1">
    <location>
        <begin position="126"/>
        <end position="146"/>
    </location>
</feature>
<organism evidence="2 3">
    <name type="scientific">Elysia crispata</name>
    <name type="common">lettuce slug</name>
    <dbReference type="NCBI Taxonomy" id="231223"/>
    <lineage>
        <taxon>Eukaryota</taxon>
        <taxon>Metazoa</taxon>
        <taxon>Spiralia</taxon>
        <taxon>Lophotrochozoa</taxon>
        <taxon>Mollusca</taxon>
        <taxon>Gastropoda</taxon>
        <taxon>Heterobranchia</taxon>
        <taxon>Euthyneura</taxon>
        <taxon>Panpulmonata</taxon>
        <taxon>Sacoglossa</taxon>
        <taxon>Placobranchoidea</taxon>
        <taxon>Plakobranchidae</taxon>
        <taxon>Elysia</taxon>
    </lineage>
</organism>
<reference evidence="2" key="1">
    <citation type="journal article" date="2023" name="G3 (Bethesda)">
        <title>A reference genome for the long-term kleptoplast-retaining sea slug Elysia crispata morphotype clarki.</title>
        <authorList>
            <person name="Eastman K.E."/>
            <person name="Pendleton A.L."/>
            <person name="Shaikh M.A."/>
            <person name="Suttiyut T."/>
            <person name="Ogas R."/>
            <person name="Tomko P."/>
            <person name="Gavelis G."/>
            <person name="Widhalm J.R."/>
            <person name="Wisecaver J.H."/>
        </authorList>
    </citation>
    <scope>NUCLEOTIDE SEQUENCE</scope>
    <source>
        <strain evidence="2">ECLA1</strain>
    </source>
</reference>
<proteinExistence type="predicted"/>
<dbReference type="AlphaFoldDB" id="A0AAE1AV70"/>
<gene>
    <name evidence="2" type="ORF">RRG08_003664</name>
</gene>
<evidence type="ECO:0000313" key="2">
    <source>
        <dbReference type="EMBL" id="KAK3794513.1"/>
    </source>
</evidence>
<feature type="compositionally biased region" description="Low complexity" evidence="1">
    <location>
        <begin position="80"/>
        <end position="92"/>
    </location>
</feature>
<dbReference type="Proteomes" id="UP001283361">
    <property type="component" value="Unassembled WGS sequence"/>
</dbReference>
<name>A0AAE1AV70_9GAST</name>
<evidence type="ECO:0000313" key="3">
    <source>
        <dbReference type="Proteomes" id="UP001283361"/>
    </source>
</evidence>
<dbReference type="EMBL" id="JAWDGP010001105">
    <property type="protein sequence ID" value="KAK3794513.1"/>
    <property type="molecule type" value="Genomic_DNA"/>
</dbReference>
<feature type="region of interest" description="Disordered" evidence="1">
    <location>
        <begin position="49"/>
        <end position="101"/>
    </location>
</feature>
<sequence>MKGAQWRSKWKVLEGLVENDSGAHYSVFAENGGKSWGEEVMELGVRTGCDSKIPESNTFEDDLKDGSEEGTASVGAEPLIGEAGEGISSEEAGGIKRQGGSRKEFQAYGDVFQISTHNVATTTSLKFEKSKTKGRPKAECLTSGHF</sequence>
<comment type="caution">
    <text evidence="2">The sequence shown here is derived from an EMBL/GenBank/DDBJ whole genome shotgun (WGS) entry which is preliminary data.</text>
</comment>
<evidence type="ECO:0000256" key="1">
    <source>
        <dbReference type="SAM" id="MobiDB-lite"/>
    </source>
</evidence>
<protein>
    <submittedName>
        <fullName evidence="2">Uncharacterized protein</fullName>
    </submittedName>
</protein>
<keyword evidence="3" id="KW-1185">Reference proteome</keyword>